<dbReference type="InterPro" id="IPR000182">
    <property type="entry name" value="GNAT_dom"/>
</dbReference>
<dbReference type="PANTHER" id="PTHR43792:SF8">
    <property type="entry name" value="[RIBOSOMAL PROTEIN US5]-ALANINE N-ACETYLTRANSFERASE"/>
    <property type="match status" value="1"/>
</dbReference>
<gene>
    <name evidence="5" type="ORF">BBD41_08370</name>
</gene>
<organism evidence="5">
    <name type="scientific">Paenibacillus ihbetae</name>
    <dbReference type="NCBI Taxonomy" id="1870820"/>
    <lineage>
        <taxon>Bacteria</taxon>
        <taxon>Bacillati</taxon>
        <taxon>Bacillota</taxon>
        <taxon>Bacilli</taxon>
        <taxon>Bacillales</taxon>
        <taxon>Paenibacillaceae</taxon>
        <taxon>Paenibacillus</taxon>
    </lineage>
</organism>
<dbReference type="Gene3D" id="3.40.630.30">
    <property type="match status" value="1"/>
</dbReference>
<proteinExistence type="inferred from homology"/>
<dbReference type="EMBL" id="CP016809">
    <property type="protein sequence ID" value="ANY72596.1"/>
    <property type="molecule type" value="Genomic_DNA"/>
</dbReference>
<evidence type="ECO:0000313" key="5">
    <source>
        <dbReference type="EMBL" id="ANY72596.1"/>
    </source>
</evidence>
<keyword evidence="1 5" id="KW-0808">Transferase</keyword>
<dbReference type="GO" id="GO:0005737">
    <property type="term" value="C:cytoplasm"/>
    <property type="evidence" value="ECO:0007669"/>
    <property type="project" value="TreeGrafter"/>
</dbReference>
<dbReference type="SUPFAM" id="SSF55729">
    <property type="entry name" value="Acyl-CoA N-acyltransferases (Nat)"/>
    <property type="match status" value="1"/>
</dbReference>
<comment type="similarity">
    <text evidence="3">Belongs to the acetyltransferase family. RimJ subfamily.</text>
</comment>
<evidence type="ECO:0000256" key="3">
    <source>
        <dbReference type="ARBA" id="ARBA00038502"/>
    </source>
</evidence>
<sequence length="182" mass="21181">MRLDTDRIYIRRLEWNDLNSLLDLRIRNREFFKPFEPSTPASHYTVEGQRSILEKVQQNWRNGSGYGFGIFLKNNNSLIGRVNLSNVVRGAWESCTLGYFLDEQYNGQGFTTEAVRLALQFAFGPGGLHRVQAGAMPRNKASIRVLEKAGFRYDGFSEYYLKINGVWEHHNLYSITQEYWDI</sequence>
<evidence type="ECO:0000256" key="1">
    <source>
        <dbReference type="ARBA" id="ARBA00022679"/>
    </source>
</evidence>
<accession>A0A1B2DXX7</accession>
<feature type="domain" description="N-acetyltransferase" evidence="4">
    <location>
        <begin position="8"/>
        <end position="173"/>
    </location>
</feature>
<dbReference type="PROSITE" id="PS51186">
    <property type="entry name" value="GNAT"/>
    <property type="match status" value="1"/>
</dbReference>
<dbReference type="InterPro" id="IPR051531">
    <property type="entry name" value="N-acetyltransferase"/>
</dbReference>
<dbReference type="KEGG" id="pib:BBD41_08370"/>
<dbReference type="Pfam" id="PF13302">
    <property type="entry name" value="Acetyltransf_3"/>
    <property type="match status" value="1"/>
</dbReference>
<dbReference type="RefSeq" id="WP_099477257.1">
    <property type="nucleotide sequence ID" value="NZ_CP016809.1"/>
</dbReference>
<keyword evidence="2" id="KW-0012">Acyltransferase</keyword>
<dbReference type="GO" id="GO:0008999">
    <property type="term" value="F:protein-N-terminal-alanine acetyltransferase activity"/>
    <property type="evidence" value="ECO:0007669"/>
    <property type="project" value="TreeGrafter"/>
</dbReference>
<reference evidence="5" key="1">
    <citation type="submission" date="2016-08" db="EMBL/GenBank/DDBJ databases">
        <title>Complete Genome Seqeunce of Paenibacillus sp. nov. IHBB 9852 from high altitute lake of Indian trans-Himalayas.</title>
        <authorList>
            <person name="Kiran S."/>
            <person name="Swarnkar M.K."/>
            <person name="Rana A."/>
            <person name="Tewari R."/>
            <person name="Gulati A."/>
        </authorList>
    </citation>
    <scope>NUCLEOTIDE SEQUENCE [LARGE SCALE GENOMIC DNA]</scope>
    <source>
        <strain evidence="5">IHBB 9852</strain>
    </source>
</reference>
<dbReference type="AlphaFoldDB" id="A0A1B2DXX7"/>
<name>A0A1B2DXX7_9BACL</name>
<dbReference type="PANTHER" id="PTHR43792">
    <property type="entry name" value="GNAT FAMILY, PUTATIVE (AFU_ORTHOLOGUE AFUA_3G00765)-RELATED-RELATED"/>
    <property type="match status" value="1"/>
</dbReference>
<evidence type="ECO:0000259" key="4">
    <source>
        <dbReference type="PROSITE" id="PS51186"/>
    </source>
</evidence>
<protein>
    <submittedName>
        <fullName evidence="5">Alanine acetyltransferase</fullName>
    </submittedName>
</protein>
<evidence type="ECO:0000256" key="2">
    <source>
        <dbReference type="ARBA" id="ARBA00023315"/>
    </source>
</evidence>
<dbReference type="InterPro" id="IPR016181">
    <property type="entry name" value="Acyl_CoA_acyltransferase"/>
</dbReference>